<dbReference type="Proteomes" id="UP000679829">
    <property type="component" value="Segment"/>
</dbReference>
<protein>
    <recommendedName>
        <fullName evidence="1">RNA-directed RNA polymerase</fullName>
        <ecNumber evidence="1">2.7.7.48</ecNumber>
    </recommendedName>
    <alternativeName>
        <fullName evidence="7">RNA replicase beta chain</fullName>
    </alternativeName>
</protein>
<evidence type="ECO:0000256" key="6">
    <source>
        <dbReference type="ARBA" id="ARBA00022953"/>
    </source>
</evidence>
<keyword evidence="12" id="KW-1185">Reference proteome</keyword>
<evidence type="ECO:0000256" key="2">
    <source>
        <dbReference type="ARBA" id="ARBA00022484"/>
    </source>
</evidence>
<proteinExistence type="predicted"/>
<dbReference type="EMBL" id="BK013367">
    <property type="protein sequence ID" value="DAD49879.1"/>
    <property type="molecule type" value="Genomic_RNA"/>
</dbReference>
<feature type="binding site" evidence="9">
    <location>
        <position position="426"/>
    </location>
    <ligand>
        <name>Mg(2+)</name>
        <dbReference type="ChEBI" id="CHEBI:18420"/>
        <label>2</label>
    </ligand>
</feature>
<dbReference type="InterPro" id="IPR005093">
    <property type="entry name" value="RNArep_beta"/>
</dbReference>
<dbReference type="PROSITE" id="PS50522">
    <property type="entry name" value="RDRP_PHAGE"/>
    <property type="match status" value="1"/>
</dbReference>
<feature type="domain" description="RdRp catalytic" evidence="10">
    <location>
        <begin position="331"/>
        <end position="457"/>
    </location>
</feature>
<organism evidence="11 12">
    <name type="scientific">ssRNA phage ESE005</name>
    <dbReference type="NCBI Taxonomy" id="2785995"/>
    <lineage>
        <taxon>Viruses</taxon>
        <taxon>Riboviria</taxon>
        <taxon>Orthornavirae</taxon>
        <taxon>Lenarviricota</taxon>
        <taxon>Leviviricetes</taxon>
        <taxon>Norzivirales</taxon>
        <taxon>Fiersviridae</taxon>
        <taxon>Whietlevirus</taxon>
        <taxon>Whietlevirus defluviicola</taxon>
    </lineage>
</organism>
<dbReference type="GO" id="GO:0039694">
    <property type="term" value="P:viral RNA genome replication"/>
    <property type="evidence" value="ECO:0007669"/>
    <property type="project" value="InterPro"/>
</dbReference>
<feature type="non-terminal residue" evidence="11">
    <location>
        <position position="658"/>
    </location>
</feature>
<dbReference type="InterPro" id="IPR043502">
    <property type="entry name" value="DNA/RNA_pol_sf"/>
</dbReference>
<dbReference type="RefSeq" id="YP_010770011.1">
    <property type="nucleotide sequence ID" value="NC_074134.1"/>
</dbReference>
<dbReference type="GO" id="GO:0046872">
    <property type="term" value="F:metal ion binding"/>
    <property type="evidence" value="ECO:0007669"/>
    <property type="project" value="UniProtKB-KW"/>
</dbReference>
<feature type="binding site" evidence="9">
    <location>
        <position position="425"/>
    </location>
    <ligand>
        <name>Mg(2+)</name>
        <dbReference type="ChEBI" id="CHEBI:18420"/>
        <label>2</label>
    </ligand>
</feature>
<dbReference type="GO" id="GO:0003968">
    <property type="term" value="F:RNA-directed RNA polymerase activity"/>
    <property type="evidence" value="ECO:0007669"/>
    <property type="project" value="UniProtKB-KW"/>
</dbReference>
<evidence type="ECO:0000256" key="1">
    <source>
        <dbReference type="ARBA" id="ARBA00012494"/>
    </source>
</evidence>
<keyword evidence="2 11" id="KW-0696">RNA-directed RNA polymerase</keyword>
<evidence type="ECO:0000256" key="4">
    <source>
        <dbReference type="ARBA" id="ARBA00022695"/>
    </source>
</evidence>
<evidence type="ECO:0000259" key="10">
    <source>
        <dbReference type="PROSITE" id="PS50522"/>
    </source>
</evidence>
<evidence type="ECO:0000256" key="3">
    <source>
        <dbReference type="ARBA" id="ARBA00022679"/>
    </source>
</evidence>
<evidence type="ECO:0000256" key="5">
    <source>
        <dbReference type="ARBA" id="ARBA00022741"/>
    </source>
</evidence>
<keyword evidence="3" id="KW-0808">Transferase</keyword>
<dbReference type="KEGG" id="vg:80399191"/>
<keyword evidence="4" id="KW-0548">Nucleotidyltransferase</keyword>
<reference evidence="11" key="1">
    <citation type="submission" date="2020-09" db="EMBL/GenBank/DDBJ databases">
        <title>Leviviricetes taxonomy.</title>
        <authorList>
            <person name="Stockdale S.R."/>
            <person name="Callanan J."/>
            <person name="Adriaenssens E.M."/>
            <person name="Kuhn J.H."/>
            <person name="Rumnieks J."/>
            <person name="Shkoporov A."/>
            <person name="Draper L.A."/>
            <person name="Ross P."/>
            <person name="Hill C."/>
        </authorList>
    </citation>
    <scope>NUCLEOTIDE SEQUENCE</scope>
</reference>
<dbReference type="InterPro" id="IPR007096">
    <property type="entry name" value="RNA-dir_Rpol_cat_phage"/>
</dbReference>
<gene>
    <name evidence="11" type="primary">ESE005_4</name>
</gene>
<keyword evidence="6" id="KW-0693">Viral RNA replication</keyword>
<comment type="catalytic activity">
    <reaction evidence="8">
        <text>RNA(n) + a ribonucleoside 5'-triphosphate = RNA(n+1) + diphosphate</text>
        <dbReference type="Rhea" id="RHEA:21248"/>
        <dbReference type="Rhea" id="RHEA-COMP:14527"/>
        <dbReference type="Rhea" id="RHEA-COMP:17342"/>
        <dbReference type="ChEBI" id="CHEBI:33019"/>
        <dbReference type="ChEBI" id="CHEBI:61557"/>
        <dbReference type="ChEBI" id="CHEBI:140395"/>
        <dbReference type="EC" id="2.7.7.48"/>
    </reaction>
</comment>
<dbReference type="GeneID" id="80399191"/>
<keyword evidence="9" id="KW-0479">Metal-binding</keyword>
<dbReference type="SUPFAM" id="SSF56672">
    <property type="entry name" value="DNA/RNA polymerases"/>
    <property type="match status" value="1"/>
</dbReference>
<evidence type="ECO:0000313" key="11">
    <source>
        <dbReference type="EMBL" id="DAD49879.1"/>
    </source>
</evidence>
<evidence type="ECO:0000256" key="7">
    <source>
        <dbReference type="ARBA" id="ARBA00030248"/>
    </source>
</evidence>
<evidence type="ECO:0000256" key="8">
    <source>
        <dbReference type="ARBA" id="ARBA00048744"/>
    </source>
</evidence>
<dbReference type="EC" id="2.7.7.48" evidence="1"/>
<name>A0A8S5KXQ7_9VIRU</name>
<dbReference type="GO" id="GO:0000166">
    <property type="term" value="F:nucleotide binding"/>
    <property type="evidence" value="ECO:0007669"/>
    <property type="project" value="UniProtKB-KW"/>
</dbReference>
<comment type="cofactor">
    <cofactor evidence="9">
        <name>Mg(2+)</name>
        <dbReference type="ChEBI" id="CHEBI:18420"/>
    </cofactor>
    <text evidence="9">Binds 2 Mg(2+) per subunit.</text>
</comment>
<feature type="binding site" evidence="9">
    <location>
        <position position="346"/>
    </location>
    <ligand>
        <name>Mg(2+)</name>
        <dbReference type="ChEBI" id="CHEBI:18420"/>
        <label>2</label>
    </ligand>
</feature>
<evidence type="ECO:0000313" key="12">
    <source>
        <dbReference type="Proteomes" id="UP000679829"/>
    </source>
</evidence>
<keyword evidence="9" id="KW-0460">Magnesium</keyword>
<evidence type="ECO:0000256" key="9">
    <source>
        <dbReference type="PIRSR" id="PIRSR605093-1"/>
    </source>
</evidence>
<dbReference type="Pfam" id="PF03431">
    <property type="entry name" value="RNA_replicase_B"/>
    <property type="match status" value="1"/>
</dbReference>
<sequence length="658" mass="74209">MHTACWTDESTPDESLAIIRELAFAHALRGGHQGELIAYFIVCDDYLSICEFELDYDTLTTTEAANCRQALAFYQKCDYIVLPGVDPREVAKSKFKEAELACQSTNEIFRLRRAGLFNFEPWVDSALRRAQHKITRVLGRLPHVRDLKLRFGPGATTLTKKKNASVVEKLQAGVSCSESLLPYASRLLAEMPQLTRIHNVLPPDPYESLVLERIELQKGLERARRLIEAGLPDEVYDTYLLRGETLETAEERISQLDREIEMRALVEVVERCPVEINNGVVEFVPKNAKTHRSIVKEPSLNTMVQLALGDYMAKRLHAFGIDIRNQEINKSLAKEGSLTGELGTLDLSSASDTISNEIVHELLPLEWAFMLSSCRTDKVYLDAECVDLEKFSSMGNGYTFPLETLIFWALASSAAEDGFASVYGDDIIVGTHSVNRVMRLLEVCGFSINRKKSYWTGSFRESCGGDFLRGIDIRPYYHKKVVTGMELFKMHNFYVRHHNPEMAERVLAHIHPSLRIYGPDGYGDGHLIGDWTPRRSKRQRDHGYGGVLFDTFKLGDRKDFRPERRGDAALPTYSIYTREGGDAVLSLRDTAERPLTNEQFALVARRYRTFVGKCPAGLSQAKTLGDQIPERVSPVTGVTYKLPSLPGVRRVLFRSTPG</sequence>
<accession>A0A8S5KXQ7</accession>
<keyword evidence="5" id="KW-0547">Nucleotide-binding</keyword>